<organism evidence="11 12">
    <name type="scientific">Buddleja alternifolia</name>
    <dbReference type="NCBI Taxonomy" id="168488"/>
    <lineage>
        <taxon>Eukaryota</taxon>
        <taxon>Viridiplantae</taxon>
        <taxon>Streptophyta</taxon>
        <taxon>Embryophyta</taxon>
        <taxon>Tracheophyta</taxon>
        <taxon>Spermatophyta</taxon>
        <taxon>Magnoliopsida</taxon>
        <taxon>eudicotyledons</taxon>
        <taxon>Gunneridae</taxon>
        <taxon>Pentapetalae</taxon>
        <taxon>asterids</taxon>
        <taxon>lamiids</taxon>
        <taxon>Lamiales</taxon>
        <taxon>Scrophulariaceae</taxon>
        <taxon>Buddlejeae</taxon>
        <taxon>Buddleja</taxon>
    </lineage>
</organism>
<gene>
    <name evidence="11" type="ORF">BUALT_BualtUnG0001900</name>
</gene>
<comment type="subunit">
    <text evidence="2">Homotrimer.</text>
</comment>
<evidence type="ECO:0000256" key="7">
    <source>
        <dbReference type="ARBA" id="ARBA00023163"/>
    </source>
</evidence>
<evidence type="ECO:0000259" key="10">
    <source>
        <dbReference type="PROSITE" id="PS00434"/>
    </source>
</evidence>
<dbReference type="FunFam" id="1.10.10.10:FF:000037">
    <property type="entry name" value="Heat stress transcription factor B-4"/>
    <property type="match status" value="1"/>
</dbReference>
<evidence type="ECO:0000256" key="3">
    <source>
        <dbReference type="ARBA" id="ARBA00022553"/>
    </source>
</evidence>
<evidence type="ECO:0000256" key="5">
    <source>
        <dbReference type="ARBA" id="ARBA00023016"/>
    </source>
</evidence>
<sequence length="305" mass="35026">MALKMVDKCESVILSLDSEKSVVPAPFLTKTYELVDDPSTDHIVSWGQDDATFVVWRPSEFARHLLPNYFKHNNFSSFIRQLNTYGFRKIVADRWEFANEFFKKGEKHLLCEVHRRKIAQPQVALNHRHRHPITGKGFFSYPARVSISPSCDGADEFQPNINNWCDYSSVLPPLSFTALSEDKERLRRNNHMLVSEIAHMRKLYNDIIYFVQNNEPSQPASPINGHKHMAESPKKGDGFLTSLCVNSSSSSSLSKINSHSSSTIKFLKKEKQLKIKLNCLVCHCHYSCLTRRKGCIQSVILLPWR</sequence>
<keyword evidence="5" id="KW-0346">Stress response</keyword>
<dbReference type="PANTHER" id="PTHR10015">
    <property type="entry name" value="HEAT SHOCK TRANSCRIPTION FACTOR"/>
    <property type="match status" value="1"/>
</dbReference>
<dbReference type="GO" id="GO:0006357">
    <property type="term" value="P:regulation of transcription by RNA polymerase II"/>
    <property type="evidence" value="ECO:0007669"/>
    <property type="project" value="TreeGrafter"/>
</dbReference>
<comment type="similarity">
    <text evidence="9">Belongs to the HSF family.</text>
</comment>
<dbReference type="GO" id="GO:0000978">
    <property type="term" value="F:RNA polymerase II cis-regulatory region sequence-specific DNA binding"/>
    <property type="evidence" value="ECO:0007669"/>
    <property type="project" value="TreeGrafter"/>
</dbReference>
<evidence type="ECO:0000256" key="6">
    <source>
        <dbReference type="ARBA" id="ARBA00023125"/>
    </source>
</evidence>
<dbReference type="SMART" id="SM00415">
    <property type="entry name" value="HSF"/>
    <property type="match status" value="1"/>
</dbReference>
<evidence type="ECO:0000256" key="9">
    <source>
        <dbReference type="RuleBase" id="RU004020"/>
    </source>
</evidence>
<dbReference type="EMBL" id="WHWC01000036">
    <property type="protein sequence ID" value="KAG8363125.1"/>
    <property type="molecule type" value="Genomic_DNA"/>
</dbReference>
<dbReference type="Gene3D" id="1.10.10.10">
    <property type="entry name" value="Winged helix-like DNA-binding domain superfamily/Winged helix DNA-binding domain"/>
    <property type="match status" value="1"/>
</dbReference>
<protein>
    <recommendedName>
        <fullName evidence="10">HSF-type DNA-binding domain-containing protein</fullName>
    </recommendedName>
</protein>
<dbReference type="PROSITE" id="PS00434">
    <property type="entry name" value="HSF_DOMAIN"/>
    <property type="match status" value="1"/>
</dbReference>
<dbReference type="AlphaFoldDB" id="A0AAV6W3W5"/>
<keyword evidence="7" id="KW-0804">Transcription</keyword>
<dbReference type="InterPro" id="IPR036388">
    <property type="entry name" value="WH-like_DNA-bd_sf"/>
</dbReference>
<dbReference type="Proteomes" id="UP000826271">
    <property type="component" value="Unassembled WGS sequence"/>
</dbReference>
<dbReference type="PRINTS" id="PR00056">
    <property type="entry name" value="HSFDOMAIN"/>
</dbReference>
<comment type="subcellular location">
    <subcellularLocation>
        <location evidence="1">Nucleus</location>
    </subcellularLocation>
</comment>
<evidence type="ECO:0000313" key="11">
    <source>
        <dbReference type="EMBL" id="KAG8363125.1"/>
    </source>
</evidence>
<keyword evidence="4" id="KW-0805">Transcription regulation</keyword>
<dbReference type="InterPro" id="IPR000232">
    <property type="entry name" value="HSF_DNA-bd"/>
</dbReference>
<dbReference type="GO" id="GO:0005634">
    <property type="term" value="C:nucleus"/>
    <property type="evidence" value="ECO:0007669"/>
    <property type="project" value="UniProtKB-SubCell"/>
</dbReference>
<keyword evidence="3" id="KW-0597">Phosphoprotein</keyword>
<comment type="caution">
    <text evidence="11">The sequence shown here is derived from an EMBL/GenBank/DDBJ whole genome shotgun (WGS) entry which is preliminary data.</text>
</comment>
<keyword evidence="12" id="KW-1185">Reference proteome</keyword>
<evidence type="ECO:0000256" key="2">
    <source>
        <dbReference type="ARBA" id="ARBA00011233"/>
    </source>
</evidence>
<dbReference type="PANTHER" id="PTHR10015:SF368">
    <property type="entry name" value="HEAT STRESS TRANSCRIPTION FACTOR B-4-LIKE"/>
    <property type="match status" value="1"/>
</dbReference>
<dbReference type="InterPro" id="IPR036390">
    <property type="entry name" value="WH_DNA-bd_sf"/>
</dbReference>
<evidence type="ECO:0000313" key="12">
    <source>
        <dbReference type="Proteomes" id="UP000826271"/>
    </source>
</evidence>
<dbReference type="Pfam" id="PF00447">
    <property type="entry name" value="HSF_DNA-bind"/>
    <property type="match status" value="1"/>
</dbReference>
<evidence type="ECO:0000256" key="4">
    <source>
        <dbReference type="ARBA" id="ARBA00023015"/>
    </source>
</evidence>
<evidence type="ECO:0000256" key="1">
    <source>
        <dbReference type="ARBA" id="ARBA00004123"/>
    </source>
</evidence>
<proteinExistence type="inferred from homology"/>
<dbReference type="SUPFAM" id="SSF46785">
    <property type="entry name" value="Winged helix' DNA-binding domain"/>
    <property type="match status" value="1"/>
</dbReference>
<accession>A0AAV6W3W5</accession>
<keyword evidence="6" id="KW-0238">DNA-binding</keyword>
<evidence type="ECO:0000256" key="8">
    <source>
        <dbReference type="ARBA" id="ARBA00023242"/>
    </source>
</evidence>
<name>A0AAV6W3W5_9LAMI</name>
<dbReference type="GO" id="GO:0003700">
    <property type="term" value="F:DNA-binding transcription factor activity"/>
    <property type="evidence" value="ECO:0007669"/>
    <property type="project" value="InterPro"/>
</dbReference>
<feature type="domain" description="HSF-type DNA-binding" evidence="10">
    <location>
        <begin position="66"/>
        <end position="90"/>
    </location>
</feature>
<keyword evidence="8" id="KW-0539">Nucleus</keyword>
<reference evidence="11" key="1">
    <citation type="submission" date="2019-10" db="EMBL/GenBank/DDBJ databases">
        <authorList>
            <person name="Zhang R."/>
            <person name="Pan Y."/>
            <person name="Wang J."/>
            <person name="Ma R."/>
            <person name="Yu S."/>
        </authorList>
    </citation>
    <scope>NUCLEOTIDE SEQUENCE</scope>
    <source>
        <strain evidence="11">LA-IB0</strain>
        <tissue evidence="11">Leaf</tissue>
    </source>
</reference>